<proteinExistence type="predicted"/>
<dbReference type="Pfam" id="PF14246">
    <property type="entry name" value="TetR_C_7"/>
    <property type="match status" value="1"/>
</dbReference>
<dbReference type="PANTHER" id="PTHR30055">
    <property type="entry name" value="HTH-TYPE TRANSCRIPTIONAL REGULATOR RUTR"/>
    <property type="match status" value="1"/>
</dbReference>
<dbReference type="PRINTS" id="PR00455">
    <property type="entry name" value="HTHTETR"/>
</dbReference>
<dbReference type="Proteomes" id="UP001597097">
    <property type="component" value="Unassembled WGS sequence"/>
</dbReference>
<dbReference type="InterPro" id="IPR036271">
    <property type="entry name" value="Tet_transcr_reg_TetR-rel_C_sf"/>
</dbReference>
<dbReference type="InterPro" id="IPR039536">
    <property type="entry name" value="TetR_C_Proteobacteria"/>
</dbReference>
<keyword evidence="6" id="KW-1185">Reference proteome</keyword>
<dbReference type="PANTHER" id="PTHR30055:SF146">
    <property type="entry name" value="HTH-TYPE TRANSCRIPTIONAL DUAL REGULATOR CECR"/>
    <property type="match status" value="1"/>
</dbReference>
<dbReference type="SUPFAM" id="SSF46689">
    <property type="entry name" value="Homeodomain-like"/>
    <property type="match status" value="1"/>
</dbReference>
<keyword evidence="1 2" id="KW-0238">DNA-binding</keyword>
<comment type="caution">
    <text evidence="5">The sequence shown here is derived from an EMBL/GenBank/DDBJ whole genome shotgun (WGS) entry which is preliminary data.</text>
</comment>
<evidence type="ECO:0000256" key="1">
    <source>
        <dbReference type="ARBA" id="ARBA00023125"/>
    </source>
</evidence>
<gene>
    <name evidence="5" type="ORF">ACFSJ0_44245</name>
</gene>
<accession>A0ABW4GMU9</accession>
<feature type="DNA-binding region" description="H-T-H motif" evidence="2">
    <location>
        <begin position="33"/>
        <end position="52"/>
    </location>
</feature>
<protein>
    <submittedName>
        <fullName evidence="5">TetR/AcrR family transcriptional regulator</fullName>
    </submittedName>
</protein>
<sequence length="241" mass="24934">MADHGPRRSPAKRRAILDAAIQVFTDLGYARASVDTIAAQAGVGKQTVYGHFGDKEQLFLAAIQEARSAVAGAPARSAPAAGSPAGRGTSAAGSPAGRGASAEGGPAGRGGTAGAGIVVTGDPREDLTALGERTLDIALSPRVAALHRLTIAEVGHHPELQRTWRASSSSLDGGVADYLRACDRDGRLRVPDPVRAARQFSHLVITEARVDTAYGMLPLSPERRHAIAAEAADLIIRAHHV</sequence>
<evidence type="ECO:0000313" key="6">
    <source>
        <dbReference type="Proteomes" id="UP001597097"/>
    </source>
</evidence>
<dbReference type="PROSITE" id="PS50977">
    <property type="entry name" value="HTH_TETR_2"/>
    <property type="match status" value="1"/>
</dbReference>
<evidence type="ECO:0000313" key="5">
    <source>
        <dbReference type="EMBL" id="MFD1544118.1"/>
    </source>
</evidence>
<reference evidence="6" key="1">
    <citation type="journal article" date="2019" name="Int. J. Syst. Evol. Microbiol.">
        <title>The Global Catalogue of Microorganisms (GCM) 10K type strain sequencing project: providing services to taxonomists for standard genome sequencing and annotation.</title>
        <authorList>
            <consortium name="The Broad Institute Genomics Platform"/>
            <consortium name="The Broad Institute Genome Sequencing Center for Infectious Disease"/>
            <person name="Wu L."/>
            <person name="Ma J."/>
        </authorList>
    </citation>
    <scope>NUCLEOTIDE SEQUENCE [LARGE SCALE GENOMIC DNA]</scope>
    <source>
        <strain evidence="6">CGMCC 1.15399</strain>
    </source>
</reference>
<evidence type="ECO:0000256" key="3">
    <source>
        <dbReference type="SAM" id="MobiDB-lite"/>
    </source>
</evidence>
<dbReference type="RefSeq" id="WP_378624895.1">
    <property type="nucleotide sequence ID" value="NZ_JBHUCM010000043.1"/>
</dbReference>
<feature type="compositionally biased region" description="Low complexity" evidence="3">
    <location>
        <begin position="74"/>
        <end position="104"/>
    </location>
</feature>
<feature type="domain" description="HTH tetR-type" evidence="4">
    <location>
        <begin position="10"/>
        <end position="70"/>
    </location>
</feature>
<dbReference type="Pfam" id="PF00440">
    <property type="entry name" value="TetR_N"/>
    <property type="match status" value="1"/>
</dbReference>
<dbReference type="EMBL" id="JBHUCM010000043">
    <property type="protein sequence ID" value="MFD1544118.1"/>
    <property type="molecule type" value="Genomic_DNA"/>
</dbReference>
<feature type="region of interest" description="Disordered" evidence="3">
    <location>
        <begin position="74"/>
        <end position="118"/>
    </location>
</feature>
<dbReference type="InterPro" id="IPR050109">
    <property type="entry name" value="HTH-type_TetR-like_transc_reg"/>
</dbReference>
<dbReference type="InterPro" id="IPR001647">
    <property type="entry name" value="HTH_TetR"/>
</dbReference>
<dbReference type="Gene3D" id="1.10.357.10">
    <property type="entry name" value="Tetracycline Repressor, domain 2"/>
    <property type="match status" value="2"/>
</dbReference>
<organism evidence="5 6">
    <name type="scientific">Nonomuraea guangzhouensis</name>
    <dbReference type="NCBI Taxonomy" id="1291555"/>
    <lineage>
        <taxon>Bacteria</taxon>
        <taxon>Bacillati</taxon>
        <taxon>Actinomycetota</taxon>
        <taxon>Actinomycetes</taxon>
        <taxon>Streptosporangiales</taxon>
        <taxon>Streptosporangiaceae</taxon>
        <taxon>Nonomuraea</taxon>
    </lineage>
</organism>
<name>A0ABW4GMU9_9ACTN</name>
<evidence type="ECO:0000259" key="4">
    <source>
        <dbReference type="PROSITE" id="PS50977"/>
    </source>
</evidence>
<feature type="compositionally biased region" description="Gly residues" evidence="3">
    <location>
        <begin position="105"/>
        <end position="114"/>
    </location>
</feature>
<dbReference type="InterPro" id="IPR009057">
    <property type="entry name" value="Homeodomain-like_sf"/>
</dbReference>
<evidence type="ECO:0000256" key="2">
    <source>
        <dbReference type="PROSITE-ProRule" id="PRU00335"/>
    </source>
</evidence>
<dbReference type="SUPFAM" id="SSF48498">
    <property type="entry name" value="Tetracyclin repressor-like, C-terminal domain"/>
    <property type="match status" value="1"/>
</dbReference>